<evidence type="ECO:0000313" key="1">
    <source>
        <dbReference type="EMBL" id="MCO5725928.1"/>
    </source>
</evidence>
<dbReference type="RefSeq" id="WP_252742299.1">
    <property type="nucleotide sequence ID" value="NZ_JAMXIB010000015.1"/>
</dbReference>
<protein>
    <recommendedName>
        <fullName evidence="3">LysR family transcriptional regulator</fullName>
    </recommendedName>
</protein>
<gene>
    <name evidence="1" type="ORF">NG653_13770</name>
</gene>
<evidence type="ECO:0000313" key="2">
    <source>
        <dbReference type="Proteomes" id="UP001206312"/>
    </source>
</evidence>
<comment type="caution">
    <text evidence="1">The sequence shown here is derived from an EMBL/GenBank/DDBJ whole genome shotgun (WGS) entry which is preliminary data.</text>
</comment>
<name>A0ABT1B0V9_9FLAO</name>
<proteinExistence type="predicted"/>
<sequence>AFGVSVIPCAPVLQTQTLPWRSQGGFAFPVHAFEQAGALAFESRRRNEKSHVMDYLTAFGVSVIPCAPVLQTQTLPWRSQGGFMPLVPANKQA</sequence>
<keyword evidence="2" id="KW-1185">Reference proteome</keyword>
<evidence type="ECO:0008006" key="3">
    <source>
        <dbReference type="Google" id="ProtNLM"/>
    </source>
</evidence>
<organism evidence="1 2">
    <name type="scientific">Robiginitalea marina</name>
    <dbReference type="NCBI Taxonomy" id="2954105"/>
    <lineage>
        <taxon>Bacteria</taxon>
        <taxon>Pseudomonadati</taxon>
        <taxon>Bacteroidota</taxon>
        <taxon>Flavobacteriia</taxon>
        <taxon>Flavobacteriales</taxon>
        <taxon>Flavobacteriaceae</taxon>
        <taxon>Robiginitalea</taxon>
    </lineage>
</organism>
<feature type="non-terminal residue" evidence="1">
    <location>
        <position position="1"/>
    </location>
</feature>
<dbReference type="EMBL" id="JAMXIB010000015">
    <property type="protein sequence ID" value="MCO5725928.1"/>
    <property type="molecule type" value="Genomic_DNA"/>
</dbReference>
<accession>A0ABT1B0V9</accession>
<dbReference type="Proteomes" id="UP001206312">
    <property type="component" value="Unassembled WGS sequence"/>
</dbReference>
<reference evidence="1 2" key="1">
    <citation type="submission" date="2022-06" db="EMBL/GenBank/DDBJ databases">
        <authorList>
            <person name="Xuan X."/>
        </authorList>
    </citation>
    <scope>NUCLEOTIDE SEQUENCE [LARGE SCALE GENOMIC DNA]</scope>
    <source>
        <strain evidence="1 2">2V75</strain>
    </source>
</reference>